<dbReference type="EMBL" id="JAMJEV010000007">
    <property type="protein sequence ID" value="MDO0823146.1"/>
    <property type="molecule type" value="Genomic_DNA"/>
</dbReference>
<evidence type="ECO:0000313" key="4">
    <source>
        <dbReference type="EMBL" id="MDO0823146.1"/>
    </source>
</evidence>
<sequence>MKYVDEFRSNDYSKQLVDNLRAISRSYPQKINIMEVCGTHTMAIFRYGIRDVLPANVTLISGPGCPVCVTPQSYIDTALELSNRKDVIMATFGDMMKVPGRRSSLLKKKAEGADIRIVYSPMDCLTLAAENPSKQIIFLAVGFETTAPMTAVTAIEARKKRLGNLFFFTAHKIVPPVMEVLVKDKDLNLDGFLLPGHVSAIIGTEPYEFLSEDFNIPGVVAGFEPVDILQGLNTLVSLISKKDHRIANDYKRIVRTDGNSQAKDYMNKAFNIVDSNWRGIGKVPKSGLEFNRQFEDFDALKHFEICYEEYDGGSGCRCGEILKGKINPTQCPLFKQLCTPENPIGSCMVSSEGTCAAYFRYYKGPRKMEE</sequence>
<dbReference type="InterPro" id="IPR042244">
    <property type="entry name" value="HypD_2_sf"/>
</dbReference>
<dbReference type="Pfam" id="PF01924">
    <property type="entry name" value="HypD"/>
    <property type="match status" value="1"/>
</dbReference>
<keyword evidence="2" id="KW-0479">Metal-binding</keyword>
<dbReference type="PANTHER" id="PTHR30149">
    <property type="entry name" value="HYDROGENASE PROTEIN ASSEMBLY PROTEIN HYPD"/>
    <property type="match status" value="1"/>
</dbReference>
<proteinExistence type="inferred from homology"/>
<protein>
    <submittedName>
        <fullName evidence="4">Hydrogenase formation protein HypD</fullName>
    </submittedName>
</protein>
<evidence type="ECO:0000256" key="3">
    <source>
        <dbReference type="ARBA" id="ARBA00023004"/>
    </source>
</evidence>
<dbReference type="RefSeq" id="WP_302048654.1">
    <property type="nucleotide sequence ID" value="NZ_JAMJEV010000007.1"/>
</dbReference>
<evidence type="ECO:0000256" key="1">
    <source>
        <dbReference type="ARBA" id="ARBA00007888"/>
    </source>
</evidence>
<dbReference type="Proteomes" id="UP001176021">
    <property type="component" value="Unassembled WGS sequence"/>
</dbReference>
<keyword evidence="5" id="KW-1185">Reference proteome</keyword>
<dbReference type="Gene3D" id="3.40.50.11750">
    <property type="entry name" value="HypD, alpha/beta domain 1"/>
    <property type="match status" value="2"/>
</dbReference>
<dbReference type="PIRSF" id="PIRSF005622">
    <property type="entry name" value="Hydrgn_mat_hypD"/>
    <property type="match status" value="1"/>
</dbReference>
<name>A0ABT8QP73_9FIRM</name>
<dbReference type="InterPro" id="IPR042243">
    <property type="entry name" value="HypD_1"/>
</dbReference>
<dbReference type="PANTHER" id="PTHR30149:SF0">
    <property type="entry name" value="HYDROGENASE MATURATION FACTOR HYPD"/>
    <property type="match status" value="1"/>
</dbReference>
<dbReference type="Gene3D" id="6.10.20.100">
    <property type="match status" value="1"/>
</dbReference>
<comment type="caution">
    <text evidence="4">The sequence shown here is derived from an EMBL/GenBank/DDBJ whole genome shotgun (WGS) entry which is preliminary data.</text>
</comment>
<comment type="similarity">
    <text evidence="1">Belongs to the HypD family.</text>
</comment>
<dbReference type="NCBIfam" id="TIGR00075">
    <property type="entry name" value="hypD"/>
    <property type="match status" value="1"/>
</dbReference>
<organism evidence="4 5">
    <name type="scientific">Desulfosporosinus nitroreducens</name>
    <dbReference type="NCBI Taxonomy" id="2018668"/>
    <lineage>
        <taxon>Bacteria</taxon>
        <taxon>Bacillati</taxon>
        <taxon>Bacillota</taxon>
        <taxon>Clostridia</taxon>
        <taxon>Eubacteriales</taxon>
        <taxon>Desulfitobacteriaceae</taxon>
        <taxon>Desulfosporosinus</taxon>
    </lineage>
</organism>
<accession>A0ABT8QP73</accession>
<reference evidence="4" key="1">
    <citation type="submission" date="2022-05" db="EMBL/GenBank/DDBJ databases">
        <title>Expanded diversity of anoxic marine methylotrophy in a Black Sea sulfate reducing microorganism.</title>
        <authorList>
            <person name="Fischer P.Q."/>
            <person name="Stams A.J.M."/>
            <person name="Villanueva L."/>
            <person name="Sousa D.Z."/>
        </authorList>
    </citation>
    <scope>NUCLEOTIDE SEQUENCE</scope>
    <source>
        <strain evidence="4">P130</strain>
    </source>
</reference>
<gene>
    <name evidence="4" type="primary">hypD</name>
    <name evidence="4" type="ORF">M8H41_09805</name>
</gene>
<dbReference type="InterPro" id="IPR002780">
    <property type="entry name" value="Hyd_form_HypD"/>
</dbReference>
<keyword evidence="3" id="KW-0408">Iron</keyword>
<evidence type="ECO:0000256" key="2">
    <source>
        <dbReference type="ARBA" id="ARBA00022723"/>
    </source>
</evidence>
<evidence type="ECO:0000313" key="5">
    <source>
        <dbReference type="Proteomes" id="UP001176021"/>
    </source>
</evidence>